<evidence type="ECO:0000313" key="4">
    <source>
        <dbReference type="Proteomes" id="UP000250006"/>
    </source>
</evidence>
<dbReference type="Pfam" id="PF01757">
    <property type="entry name" value="Acyl_transf_3"/>
    <property type="match status" value="1"/>
</dbReference>
<evidence type="ECO:0000313" key="3">
    <source>
        <dbReference type="EMBL" id="SPT53298.1"/>
    </source>
</evidence>
<feature type="transmembrane region" description="Helical" evidence="1">
    <location>
        <begin position="225"/>
        <end position="243"/>
    </location>
</feature>
<feature type="transmembrane region" description="Helical" evidence="1">
    <location>
        <begin position="21"/>
        <end position="40"/>
    </location>
</feature>
<evidence type="ECO:0000256" key="1">
    <source>
        <dbReference type="SAM" id="Phobius"/>
    </source>
</evidence>
<feature type="transmembrane region" description="Helical" evidence="1">
    <location>
        <begin position="315"/>
        <end position="333"/>
    </location>
</feature>
<sequence>MSDGSAVAKAPPRARIFYLDLVRALATLIIVLTHFNNPYLTQQGYLLTNTPFGIYVGGLGVSLFLIISGAALTYTYGGRGRLDLRRFYWKRFKGIYPMYWIAWVGAVLYYFVDTKGFPPITAPLRNVVFTVIGMDGLLANFQVPTTYLLGEWFLGFIVLFYLVFPLLLWGVERFPVATAAVVIGGYALSLWYFYTHPGLPSAVILPTRLPELVFGMLFVKYVRRVHWAVVLPAMAVMAVSAQLPTQVPEDLATTFVGISAFLCLVVAGRFVAIAPVREGVALVAKYSYPIFLVHHVVIMELYAKIDTTGFLLTQRVVMLAAVCALTFLLALALDRVSNAVVAFCSRCFQGRWWVAQVAPTER</sequence>
<feature type="transmembrane region" description="Helical" evidence="1">
    <location>
        <begin position="152"/>
        <end position="169"/>
    </location>
</feature>
<dbReference type="EMBL" id="UAPQ01000006">
    <property type="protein sequence ID" value="SPT53298.1"/>
    <property type="molecule type" value="Genomic_DNA"/>
</dbReference>
<feature type="transmembrane region" description="Helical" evidence="1">
    <location>
        <begin position="52"/>
        <end position="74"/>
    </location>
</feature>
<feature type="transmembrane region" description="Helical" evidence="1">
    <location>
        <begin position="286"/>
        <end position="303"/>
    </location>
</feature>
<organism evidence="3 4">
    <name type="scientific">Actinomyces bovis</name>
    <dbReference type="NCBI Taxonomy" id="1658"/>
    <lineage>
        <taxon>Bacteria</taxon>
        <taxon>Bacillati</taxon>
        <taxon>Actinomycetota</taxon>
        <taxon>Actinomycetes</taxon>
        <taxon>Actinomycetales</taxon>
        <taxon>Actinomycetaceae</taxon>
        <taxon>Actinomyces</taxon>
    </lineage>
</organism>
<keyword evidence="4" id="KW-1185">Reference proteome</keyword>
<gene>
    <name evidence="3" type="ORF">NCTC11535_00961</name>
</gene>
<dbReference type="InterPro" id="IPR050879">
    <property type="entry name" value="Acyltransferase_3"/>
</dbReference>
<dbReference type="PANTHER" id="PTHR23028">
    <property type="entry name" value="ACETYLTRANSFERASE"/>
    <property type="match status" value="1"/>
</dbReference>
<evidence type="ECO:0000259" key="2">
    <source>
        <dbReference type="Pfam" id="PF01757"/>
    </source>
</evidence>
<keyword evidence="1" id="KW-1133">Transmembrane helix</keyword>
<keyword evidence="1" id="KW-0472">Membrane</keyword>
<dbReference type="Proteomes" id="UP000250006">
    <property type="component" value="Unassembled WGS sequence"/>
</dbReference>
<reference evidence="3 4" key="1">
    <citation type="submission" date="2018-06" db="EMBL/GenBank/DDBJ databases">
        <authorList>
            <consortium name="Pathogen Informatics"/>
            <person name="Doyle S."/>
        </authorList>
    </citation>
    <scope>NUCLEOTIDE SEQUENCE [LARGE SCALE GENOMIC DNA]</scope>
    <source>
        <strain evidence="3 4">NCTC11535</strain>
    </source>
</reference>
<comment type="caution">
    <text evidence="3">The sequence shown here is derived from an EMBL/GenBank/DDBJ whole genome shotgun (WGS) entry which is preliminary data.</text>
</comment>
<feature type="domain" description="Acyltransferase 3" evidence="2">
    <location>
        <begin position="17"/>
        <end position="333"/>
    </location>
</feature>
<proteinExistence type="predicted"/>
<accession>A0ABY1VMH1</accession>
<protein>
    <submittedName>
        <fullName evidence="3">Uncharacterized protein conserved in bacteria</fullName>
    </submittedName>
</protein>
<feature type="transmembrane region" description="Helical" evidence="1">
    <location>
        <begin position="255"/>
        <end position="274"/>
    </location>
</feature>
<dbReference type="PANTHER" id="PTHR23028:SF131">
    <property type="entry name" value="BLR2367 PROTEIN"/>
    <property type="match status" value="1"/>
</dbReference>
<keyword evidence="1" id="KW-0812">Transmembrane</keyword>
<feature type="transmembrane region" description="Helical" evidence="1">
    <location>
        <begin position="176"/>
        <end position="194"/>
    </location>
</feature>
<feature type="transmembrane region" description="Helical" evidence="1">
    <location>
        <begin position="95"/>
        <end position="112"/>
    </location>
</feature>
<dbReference type="InterPro" id="IPR002656">
    <property type="entry name" value="Acyl_transf_3_dom"/>
</dbReference>
<name>A0ABY1VMH1_9ACTO</name>
<dbReference type="RefSeq" id="WP_111836247.1">
    <property type="nucleotide sequence ID" value="NZ_UAPQ01000006.1"/>
</dbReference>